<evidence type="ECO:0000256" key="2">
    <source>
        <dbReference type="ARBA" id="ARBA00022801"/>
    </source>
</evidence>
<protein>
    <submittedName>
        <fullName evidence="4">Peptidase S1 and S6 chymotrypsin/Hap</fullName>
    </submittedName>
</protein>
<dbReference type="SMART" id="SM00228">
    <property type="entry name" value="PDZ"/>
    <property type="match status" value="1"/>
</dbReference>
<name>A7NIM6_ROSCS</name>
<dbReference type="RefSeq" id="WP_012119756.1">
    <property type="nucleotide sequence ID" value="NC_009767.1"/>
</dbReference>
<dbReference type="Gene3D" id="2.30.42.10">
    <property type="match status" value="1"/>
</dbReference>
<dbReference type="PANTHER" id="PTHR43343:SF3">
    <property type="entry name" value="PROTEASE DO-LIKE 8, CHLOROPLASTIC"/>
    <property type="match status" value="1"/>
</dbReference>
<sequence length="298" mass="31129">MMMHGFYHTSGIAAGFADLAERSRRSVVHLLSAGRGSGTGVVWQIGGVVLTNDHVVAGAGGMLRAQTLDGRDLPATVMARSQDLDLALLRIPVDDLLPITVGDSTRLRVGELVFAIGHPWGQPWVVTAGIVSGLGEAEARNGQPIAFIRSDVRLAPGNSGGPLLDAHGQVIGINAMVFGGDLSVAIASHVVESWLNGAQGRRVRLGVGVQPSPLPTGLLNGRAHGLLVISIEPGSPAEQAGLMVGDLLLHADAVSLERPEDLHAALRRTAEATVRLRLLRAGAIRVIDAPLDRAVQEP</sequence>
<dbReference type="SUPFAM" id="SSF50494">
    <property type="entry name" value="Trypsin-like serine proteases"/>
    <property type="match status" value="1"/>
</dbReference>
<dbReference type="Proteomes" id="UP000000263">
    <property type="component" value="Chromosome"/>
</dbReference>
<dbReference type="GO" id="GO:0006508">
    <property type="term" value="P:proteolysis"/>
    <property type="evidence" value="ECO:0007669"/>
    <property type="project" value="UniProtKB-KW"/>
</dbReference>
<organism evidence="4 5">
    <name type="scientific">Roseiflexus castenholzii (strain DSM 13941 / HLO8)</name>
    <dbReference type="NCBI Taxonomy" id="383372"/>
    <lineage>
        <taxon>Bacteria</taxon>
        <taxon>Bacillati</taxon>
        <taxon>Chloroflexota</taxon>
        <taxon>Chloroflexia</taxon>
        <taxon>Chloroflexales</taxon>
        <taxon>Roseiflexineae</taxon>
        <taxon>Roseiflexaceae</taxon>
        <taxon>Roseiflexus</taxon>
    </lineage>
</organism>
<dbReference type="PRINTS" id="PR00834">
    <property type="entry name" value="PROTEASES2C"/>
</dbReference>
<dbReference type="InterPro" id="IPR051201">
    <property type="entry name" value="Chloro_Bact_Ser_Proteases"/>
</dbReference>
<dbReference type="InterPro" id="IPR009003">
    <property type="entry name" value="Peptidase_S1_PA"/>
</dbReference>
<dbReference type="AlphaFoldDB" id="A7NIM6"/>
<evidence type="ECO:0000259" key="3">
    <source>
        <dbReference type="PROSITE" id="PS50106"/>
    </source>
</evidence>
<evidence type="ECO:0000313" key="5">
    <source>
        <dbReference type="Proteomes" id="UP000000263"/>
    </source>
</evidence>
<dbReference type="HOGENOM" id="CLU_020120_2_2_0"/>
<dbReference type="KEGG" id="rca:Rcas_1229"/>
<dbReference type="InterPro" id="IPR036034">
    <property type="entry name" value="PDZ_sf"/>
</dbReference>
<proteinExistence type="predicted"/>
<evidence type="ECO:0000313" key="4">
    <source>
        <dbReference type="EMBL" id="ABU57326.1"/>
    </source>
</evidence>
<dbReference type="SUPFAM" id="SSF50156">
    <property type="entry name" value="PDZ domain-like"/>
    <property type="match status" value="1"/>
</dbReference>
<dbReference type="InterPro" id="IPR001940">
    <property type="entry name" value="Peptidase_S1C"/>
</dbReference>
<dbReference type="eggNOG" id="COG0265">
    <property type="taxonomic scope" value="Bacteria"/>
</dbReference>
<reference evidence="4 5" key="1">
    <citation type="submission" date="2007-08" db="EMBL/GenBank/DDBJ databases">
        <title>Complete sequence of Roseiflexus castenholzii DSM 13941.</title>
        <authorList>
            <consortium name="US DOE Joint Genome Institute"/>
            <person name="Copeland A."/>
            <person name="Lucas S."/>
            <person name="Lapidus A."/>
            <person name="Barry K."/>
            <person name="Glavina del Rio T."/>
            <person name="Dalin E."/>
            <person name="Tice H."/>
            <person name="Pitluck S."/>
            <person name="Thompson L.S."/>
            <person name="Brettin T."/>
            <person name="Bruce D."/>
            <person name="Detter J.C."/>
            <person name="Han C."/>
            <person name="Tapia R."/>
            <person name="Schmutz J."/>
            <person name="Larimer F."/>
            <person name="Land M."/>
            <person name="Hauser L."/>
            <person name="Kyrpides N."/>
            <person name="Mikhailova N."/>
            <person name="Bryant D.A."/>
            <person name="Hanada S."/>
            <person name="Tsukatani Y."/>
            <person name="Richardson P."/>
        </authorList>
    </citation>
    <scope>NUCLEOTIDE SEQUENCE [LARGE SCALE GENOMIC DNA]</scope>
    <source>
        <strain evidence="5">DSM 13941 / HLO8</strain>
    </source>
</reference>
<feature type="domain" description="PDZ" evidence="3">
    <location>
        <begin position="199"/>
        <end position="282"/>
    </location>
</feature>
<keyword evidence="1" id="KW-0645">Protease</keyword>
<dbReference type="InterPro" id="IPR041489">
    <property type="entry name" value="PDZ_6"/>
</dbReference>
<dbReference type="Pfam" id="PF17820">
    <property type="entry name" value="PDZ_6"/>
    <property type="match status" value="1"/>
</dbReference>
<dbReference type="Gene3D" id="2.40.10.120">
    <property type="match status" value="1"/>
</dbReference>
<dbReference type="OrthoDB" id="151310at2"/>
<accession>A7NIM6</accession>
<gene>
    <name evidence="4" type="ordered locus">Rcas_1229</name>
</gene>
<dbReference type="EMBL" id="CP000804">
    <property type="protein sequence ID" value="ABU57326.1"/>
    <property type="molecule type" value="Genomic_DNA"/>
</dbReference>
<dbReference type="STRING" id="383372.Rcas_1229"/>
<keyword evidence="5" id="KW-1185">Reference proteome</keyword>
<keyword evidence="2" id="KW-0378">Hydrolase</keyword>
<dbReference type="Pfam" id="PF13365">
    <property type="entry name" value="Trypsin_2"/>
    <property type="match status" value="1"/>
</dbReference>
<dbReference type="PROSITE" id="PS50106">
    <property type="entry name" value="PDZ"/>
    <property type="match status" value="1"/>
</dbReference>
<dbReference type="GO" id="GO:0004252">
    <property type="term" value="F:serine-type endopeptidase activity"/>
    <property type="evidence" value="ECO:0007669"/>
    <property type="project" value="InterPro"/>
</dbReference>
<dbReference type="InterPro" id="IPR001478">
    <property type="entry name" value="PDZ"/>
</dbReference>
<dbReference type="PANTHER" id="PTHR43343">
    <property type="entry name" value="PEPTIDASE S12"/>
    <property type="match status" value="1"/>
</dbReference>
<evidence type="ECO:0000256" key="1">
    <source>
        <dbReference type="ARBA" id="ARBA00022670"/>
    </source>
</evidence>